<protein>
    <submittedName>
        <fullName evidence="1">Uncharacterized protein</fullName>
    </submittedName>
</protein>
<name>A0ABU0UCD6_9SPHI</name>
<dbReference type="EMBL" id="JAUTBA010000001">
    <property type="protein sequence ID" value="MDQ1152506.1"/>
    <property type="molecule type" value="Genomic_DNA"/>
</dbReference>
<gene>
    <name evidence="1" type="ORF">QE382_004490</name>
</gene>
<comment type="caution">
    <text evidence="1">The sequence shown here is derived from an EMBL/GenBank/DDBJ whole genome shotgun (WGS) entry which is preliminary data.</text>
</comment>
<keyword evidence="2" id="KW-1185">Reference proteome</keyword>
<accession>A0ABU0UCD6</accession>
<dbReference type="Proteomes" id="UP001244640">
    <property type="component" value="Unassembled WGS sequence"/>
</dbReference>
<evidence type="ECO:0000313" key="1">
    <source>
        <dbReference type="EMBL" id="MDQ1152506.1"/>
    </source>
</evidence>
<sequence length="42" mass="4736">MGVIGLKLNRGFLQARCTPNIIINMICNLEMAKFDLNPFLIV</sequence>
<reference evidence="1 2" key="1">
    <citation type="submission" date="2023-07" db="EMBL/GenBank/DDBJ databases">
        <title>Functional and genomic diversity of the sorghum phyllosphere microbiome.</title>
        <authorList>
            <person name="Shade A."/>
        </authorList>
    </citation>
    <scope>NUCLEOTIDE SEQUENCE [LARGE SCALE GENOMIC DNA]</scope>
    <source>
        <strain evidence="1 2">SORGH_AS_0892</strain>
    </source>
</reference>
<organism evidence="1 2">
    <name type="scientific">Sphingobacterium zeae</name>
    <dbReference type="NCBI Taxonomy" id="1776859"/>
    <lineage>
        <taxon>Bacteria</taxon>
        <taxon>Pseudomonadati</taxon>
        <taxon>Bacteroidota</taxon>
        <taxon>Sphingobacteriia</taxon>
        <taxon>Sphingobacteriales</taxon>
        <taxon>Sphingobacteriaceae</taxon>
        <taxon>Sphingobacterium</taxon>
    </lineage>
</organism>
<proteinExistence type="predicted"/>
<evidence type="ECO:0000313" key="2">
    <source>
        <dbReference type="Proteomes" id="UP001244640"/>
    </source>
</evidence>